<comment type="caution">
    <text evidence="2">The sequence shown here is derived from an EMBL/GenBank/DDBJ whole genome shotgun (WGS) entry which is preliminary data.</text>
</comment>
<feature type="domain" description="DUF1985" evidence="1">
    <location>
        <begin position="66"/>
        <end position="183"/>
    </location>
</feature>
<evidence type="ECO:0000313" key="2">
    <source>
        <dbReference type="EMBL" id="PWA36961.1"/>
    </source>
</evidence>
<organism evidence="2 3">
    <name type="scientific">Artemisia annua</name>
    <name type="common">Sweet wormwood</name>
    <dbReference type="NCBI Taxonomy" id="35608"/>
    <lineage>
        <taxon>Eukaryota</taxon>
        <taxon>Viridiplantae</taxon>
        <taxon>Streptophyta</taxon>
        <taxon>Embryophyta</taxon>
        <taxon>Tracheophyta</taxon>
        <taxon>Spermatophyta</taxon>
        <taxon>Magnoliopsida</taxon>
        <taxon>eudicotyledons</taxon>
        <taxon>Gunneridae</taxon>
        <taxon>Pentapetalae</taxon>
        <taxon>asterids</taxon>
        <taxon>campanulids</taxon>
        <taxon>Asterales</taxon>
        <taxon>Asteraceae</taxon>
        <taxon>Asteroideae</taxon>
        <taxon>Anthemideae</taxon>
        <taxon>Artemisiinae</taxon>
        <taxon>Artemisia</taxon>
    </lineage>
</organism>
<sequence>MKQTIRSRFGLLKTFRTMYGRDVVVRMFRNHCFGDWLDVPYLDQEPNLVHGMLLKQEEVNEEIHNQSHMLRFNVGDYYCNFGRVEFCLMTGLQFGAYNLEDLENAPTPLVQRIFPHLQTVVTLLDLLKLFEGPDFLKLEEQDAIRLCLVILVEFILYGREPNHEVQTFLFALVEDPDAFDDFP</sequence>
<accession>A0A2U1KJR1</accession>
<dbReference type="InterPro" id="IPR015410">
    <property type="entry name" value="DUF1985"/>
</dbReference>
<dbReference type="PANTHER" id="PTHR48449:SF1">
    <property type="entry name" value="DUF1985 DOMAIN-CONTAINING PROTEIN"/>
    <property type="match status" value="1"/>
</dbReference>
<dbReference type="PANTHER" id="PTHR48449">
    <property type="entry name" value="DUF1985 DOMAIN-CONTAINING PROTEIN"/>
    <property type="match status" value="1"/>
</dbReference>
<keyword evidence="3" id="KW-1185">Reference proteome</keyword>
<protein>
    <submittedName>
        <fullName evidence="2">Phospholipase-like protein</fullName>
    </submittedName>
</protein>
<gene>
    <name evidence="2" type="ORF">CTI12_AA594710</name>
</gene>
<proteinExistence type="predicted"/>
<dbReference type="EMBL" id="PKPP01017434">
    <property type="protein sequence ID" value="PWA36961.1"/>
    <property type="molecule type" value="Genomic_DNA"/>
</dbReference>
<evidence type="ECO:0000259" key="1">
    <source>
        <dbReference type="Pfam" id="PF09331"/>
    </source>
</evidence>
<reference evidence="2 3" key="1">
    <citation type="journal article" date="2018" name="Mol. Plant">
        <title>The genome of Artemisia annua provides insight into the evolution of Asteraceae family and artemisinin biosynthesis.</title>
        <authorList>
            <person name="Shen Q."/>
            <person name="Zhang L."/>
            <person name="Liao Z."/>
            <person name="Wang S."/>
            <person name="Yan T."/>
            <person name="Shi P."/>
            <person name="Liu M."/>
            <person name="Fu X."/>
            <person name="Pan Q."/>
            <person name="Wang Y."/>
            <person name="Lv Z."/>
            <person name="Lu X."/>
            <person name="Zhang F."/>
            <person name="Jiang W."/>
            <person name="Ma Y."/>
            <person name="Chen M."/>
            <person name="Hao X."/>
            <person name="Li L."/>
            <person name="Tang Y."/>
            <person name="Lv G."/>
            <person name="Zhou Y."/>
            <person name="Sun X."/>
            <person name="Brodelius P.E."/>
            <person name="Rose J.K.C."/>
            <person name="Tang K."/>
        </authorList>
    </citation>
    <scope>NUCLEOTIDE SEQUENCE [LARGE SCALE GENOMIC DNA]</scope>
    <source>
        <strain evidence="3">cv. Huhao1</strain>
        <tissue evidence="2">Leaf</tissue>
    </source>
</reference>
<name>A0A2U1KJR1_ARTAN</name>
<dbReference type="AlphaFoldDB" id="A0A2U1KJR1"/>
<evidence type="ECO:0000313" key="3">
    <source>
        <dbReference type="Proteomes" id="UP000245207"/>
    </source>
</evidence>
<dbReference type="Proteomes" id="UP000245207">
    <property type="component" value="Unassembled WGS sequence"/>
</dbReference>
<dbReference type="OrthoDB" id="1301943at2759"/>
<dbReference type="Pfam" id="PF09331">
    <property type="entry name" value="DUF1985"/>
    <property type="match status" value="1"/>
</dbReference>